<accession>A0ABU7XWD2</accession>
<gene>
    <name evidence="2" type="ORF">N1F79_18030</name>
</gene>
<comment type="caution">
    <text evidence="2">The sequence shown here is derived from an EMBL/GenBank/DDBJ whole genome shotgun (WGS) entry which is preliminary data.</text>
</comment>
<dbReference type="RefSeq" id="WP_303307340.1">
    <property type="nucleotide sequence ID" value="NZ_JAODOP010000004.1"/>
</dbReference>
<feature type="signal peptide" evidence="1">
    <location>
        <begin position="1"/>
        <end position="21"/>
    </location>
</feature>
<evidence type="ECO:0000313" key="3">
    <source>
        <dbReference type="Proteomes" id="UP001337305"/>
    </source>
</evidence>
<evidence type="ECO:0000313" key="2">
    <source>
        <dbReference type="EMBL" id="MEF3835037.1"/>
    </source>
</evidence>
<protein>
    <submittedName>
        <fullName evidence="2">Uncharacterized protein</fullName>
    </submittedName>
</protein>
<dbReference type="Proteomes" id="UP001337305">
    <property type="component" value="Unassembled WGS sequence"/>
</dbReference>
<proteinExistence type="predicted"/>
<dbReference type="EMBL" id="JAODOP010000004">
    <property type="protein sequence ID" value="MEF3835037.1"/>
    <property type="molecule type" value="Genomic_DNA"/>
</dbReference>
<feature type="chain" id="PRO_5046473436" evidence="1">
    <location>
        <begin position="22"/>
        <end position="308"/>
    </location>
</feature>
<name>A0ABU7XWD2_9FLAO</name>
<sequence>MKALINLLVPFFLTIAIALNAQDVKLKKKVVYYNNIASCKMEGTASTNKGVDLIFTDMNGKEMFNLKYVELDTKIPILPVFNWQEIKFKGSGKIIKLPVKMTSFNKKKVFKELVTRTSPQFFDAGQPAVVRESLLIENDSTTTKIEEQALRIENSKAGILEVLKGENRVPRNVKAPILMKRTDFNPTTLPSGLLKIYKIVDKQSITQDGVVIGSITKEKDIKFPNSADRRYIVYKKVTKPIEINGEKTTDIIAAILEVRVGSENPGRSIYVIKDDKKLGINGANQVVIINYEAPYQNLVEYLVKLGYL</sequence>
<organism evidence="2 3">
    <name type="scientific">Flavivirga spongiicola</name>
    <dbReference type="NCBI Taxonomy" id="421621"/>
    <lineage>
        <taxon>Bacteria</taxon>
        <taxon>Pseudomonadati</taxon>
        <taxon>Bacteroidota</taxon>
        <taxon>Flavobacteriia</taxon>
        <taxon>Flavobacteriales</taxon>
        <taxon>Flavobacteriaceae</taxon>
        <taxon>Flavivirga</taxon>
    </lineage>
</organism>
<evidence type="ECO:0000256" key="1">
    <source>
        <dbReference type="SAM" id="SignalP"/>
    </source>
</evidence>
<reference evidence="2 3" key="1">
    <citation type="submission" date="2022-09" db="EMBL/GenBank/DDBJ databases">
        <title>Genome sequencing of Flavivirga sp. MEBiC05379.</title>
        <authorList>
            <person name="Oh H.-M."/>
            <person name="Kwon K.K."/>
            <person name="Park M.J."/>
            <person name="Yang S.-H."/>
        </authorList>
    </citation>
    <scope>NUCLEOTIDE SEQUENCE [LARGE SCALE GENOMIC DNA]</scope>
    <source>
        <strain evidence="2 3">MEBiC05379</strain>
    </source>
</reference>
<keyword evidence="1" id="KW-0732">Signal</keyword>
<keyword evidence="3" id="KW-1185">Reference proteome</keyword>